<feature type="region of interest" description="Disordered" evidence="1">
    <location>
        <begin position="19"/>
        <end position="39"/>
    </location>
</feature>
<protein>
    <submittedName>
        <fullName evidence="2">Tryptophan synthase alpha chain</fullName>
    </submittedName>
</protein>
<dbReference type="SUPFAM" id="SSF49464">
    <property type="entry name" value="Carboxypeptidase regulatory domain-like"/>
    <property type="match status" value="1"/>
</dbReference>
<reference evidence="2 3" key="1">
    <citation type="submission" date="2015-08" db="EMBL/GenBank/DDBJ databases">
        <authorList>
            <person name="Babu N.S."/>
            <person name="Beckwith C.J."/>
            <person name="Beseler K.G."/>
            <person name="Brison A."/>
            <person name="Carone J.V."/>
            <person name="Caskin T.P."/>
            <person name="Diamond M."/>
            <person name="Durham M.E."/>
            <person name="Foxe J.M."/>
            <person name="Go M."/>
            <person name="Henderson B.A."/>
            <person name="Jones I.B."/>
            <person name="McGettigan J.A."/>
            <person name="Micheletti S.J."/>
            <person name="Nasrallah M.E."/>
            <person name="Ortiz D."/>
            <person name="Piller C.R."/>
            <person name="Privatt S.R."/>
            <person name="Schneider S.L."/>
            <person name="Sharp S."/>
            <person name="Smith T.C."/>
            <person name="Stanton J.D."/>
            <person name="Ullery H.E."/>
            <person name="Wilson R.J."/>
            <person name="Serrano M.G."/>
            <person name="Buck G."/>
            <person name="Lee V."/>
            <person name="Wang Y."/>
            <person name="Carvalho R."/>
            <person name="Voegtly L."/>
            <person name="Shi R."/>
            <person name="Duckworth R."/>
            <person name="Johnson A."/>
            <person name="Loviza R."/>
            <person name="Walstead R."/>
            <person name="Shah Z."/>
            <person name="Kiflezghi M."/>
            <person name="Wade K."/>
            <person name="Ball S.L."/>
            <person name="Bradley K.W."/>
            <person name="Asai D.J."/>
            <person name="Bowman C.A."/>
            <person name="Russell D.A."/>
            <person name="Pope W.H."/>
            <person name="Jacobs-Sera D."/>
            <person name="Hendrix R.W."/>
            <person name="Hatfull G.F."/>
        </authorList>
    </citation>
    <scope>NUCLEOTIDE SEQUENCE [LARGE SCALE GENOMIC DNA]</scope>
    <source>
        <strain evidence="2 3">DSM 27648</strain>
    </source>
</reference>
<dbReference type="PATRIC" id="fig|1391654.3.peg.7765"/>
<gene>
    <name evidence="2" type="ORF">AKJ09_07655</name>
</gene>
<dbReference type="InterPro" id="IPR008969">
    <property type="entry name" value="CarboxyPept-like_regulatory"/>
</dbReference>
<accession>A0A0K1Q5Q5</accession>
<evidence type="ECO:0000313" key="3">
    <source>
        <dbReference type="Proteomes" id="UP000064967"/>
    </source>
</evidence>
<dbReference type="KEGG" id="llu:AKJ09_07655"/>
<evidence type="ECO:0000256" key="1">
    <source>
        <dbReference type="SAM" id="MobiDB-lite"/>
    </source>
</evidence>
<evidence type="ECO:0000313" key="2">
    <source>
        <dbReference type="EMBL" id="AKV00992.1"/>
    </source>
</evidence>
<name>A0A0K1Q5Q5_9BACT</name>
<dbReference type="STRING" id="1391654.AKJ09_07655"/>
<organism evidence="2 3">
    <name type="scientific">Labilithrix luteola</name>
    <dbReference type="NCBI Taxonomy" id="1391654"/>
    <lineage>
        <taxon>Bacteria</taxon>
        <taxon>Pseudomonadati</taxon>
        <taxon>Myxococcota</taxon>
        <taxon>Polyangia</taxon>
        <taxon>Polyangiales</taxon>
        <taxon>Labilitrichaceae</taxon>
        <taxon>Labilithrix</taxon>
    </lineage>
</organism>
<dbReference type="EMBL" id="CP012333">
    <property type="protein sequence ID" value="AKV00992.1"/>
    <property type="molecule type" value="Genomic_DNA"/>
</dbReference>
<keyword evidence="3" id="KW-1185">Reference proteome</keyword>
<proteinExistence type="predicted"/>
<dbReference type="Proteomes" id="UP000064967">
    <property type="component" value="Chromosome"/>
</dbReference>
<dbReference type="AlphaFoldDB" id="A0A0K1Q5Q5"/>
<sequence length="468" mass="48702">MLLVGAIVIGAPAVGCGSSQDPSGFDNPHGTSAEAGTGGFGTGNEEAAAACQGLRCQQEACGGGGDTTVTGTVFAPNGKHPIYNAIVYVPNAEPAPLVKGATCDKCGAVTGDPVTSTITEPNGNFILKNVPIGKNIPLVVQVGKWRRKVTIPEVKSCTENKLLDPELTRLPKNQSEGDMPRIALTSGGCDTLGCMLPKVGIDASEFGVASDGPTKSVHTYLGAGLEADLAGGPNGAPPASTLWNDVNQLKNYDMVILSCECREARDGEDSPTKNATSFAAMNEYLNAGGRIFTTDFMYTWYKYSPDPQMQSIASIPGGAPPVEGPMTLDATFPKGKALYDWFNVVVPGSNGQISPDIVFGNYESTVASKTQVWASSPKGFSGTGTGPRVMTTNVPVGVDADKQCGKGVHIDAHVNQPGLGGDRVDTSFPNSCPDPIKPAENLLAFFFFDLASCIQNEQAAPTPPPIVK</sequence>